<feature type="transmembrane region" description="Helical" evidence="1">
    <location>
        <begin position="95"/>
        <end position="115"/>
    </location>
</feature>
<accession>A0ABR9ZK28</accession>
<keyword evidence="3" id="KW-1185">Reference proteome</keyword>
<evidence type="ECO:0000313" key="3">
    <source>
        <dbReference type="Proteomes" id="UP000635902"/>
    </source>
</evidence>
<reference evidence="2 3" key="1">
    <citation type="submission" date="2020-10" db="EMBL/GenBank/DDBJ databases">
        <title>Novel species in genus Corynebacterium.</title>
        <authorList>
            <person name="Zhang G."/>
        </authorList>
    </citation>
    <scope>NUCLEOTIDE SEQUENCE [LARGE SCALE GENOMIC DNA]</scope>
    <source>
        <strain evidence="2 3">DSM 45110</strain>
    </source>
</reference>
<evidence type="ECO:0000313" key="2">
    <source>
        <dbReference type="EMBL" id="MBF4553604.1"/>
    </source>
</evidence>
<comment type="caution">
    <text evidence="2">The sequence shown here is derived from an EMBL/GenBank/DDBJ whole genome shotgun (WGS) entry which is preliminary data.</text>
</comment>
<dbReference type="Proteomes" id="UP000635902">
    <property type="component" value="Unassembled WGS sequence"/>
</dbReference>
<proteinExistence type="predicted"/>
<sequence length="264" mass="28156">MASEFPLFNYARSSATIHDPDQALARGAESGQFATRNPRQTTSASLLAALESNGRMPIAGSARGLSVPQVVCAVVGAALVLGAVALILATRAMGGIIAGGILGLIGVLVLALAAVSMSRRRKNMEKIAAAWNNGWLCFAPARVGGVWISGVTRHSGRRDDEHSRGRDNDIRFRYRAVVRVYPTDGSPEFEFVSEEFSAPASRRGEPVNLKMMEGPLDHFEPEFSNGWTIARWVAGNPESATVTTDLSQAQVRAGLRASGAHLSK</sequence>
<keyword evidence="1" id="KW-1133">Transmembrane helix</keyword>
<name>A0ABR9ZK28_9CORY</name>
<evidence type="ECO:0000256" key="1">
    <source>
        <dbReference type="SAM" id="Phobius"/>
    </source>
</evidence>
<dbReference type="EMBL" id="JADKMY010000001">
    <property type="protein sequence ID" value="MBF4553604.1"/>
    <property type="molecule type" value="Genomic_DNA"/>
</dbReference>
<dbReference type="RefSeq" id="WP_194556389.1">
    <property type="nucleotide sequence ID" value="NZ_JADKMY010000001.1"/>
</dbReference>
<organism evidence="2 3">
    <name type="scientific">Corynebacterium suicordis DSM 45110</name>
    <dbReference type="NCBI Taxonomy" id="1121369"/>
    <lineage>
        <taxon>Bacteria</taxon>
        <taxon>Bacillati</taxon>
        <taxon>Actinomycetota</taxon>
        <taxon>Actinomycetes</taxon>
        <taxon>Mycobacteriales</taxon>
        <taxon>Corynebacteriaceae</taxon>
        <taxon>Corynebacterium</taxon>
    </lineage>
</organism>
<feature type="transmembrane region" description="Helical" evidence="1">
    <location>
        <begin position="65"/>
        <end position="89"/>
    </location>
</feature>
<gene>
    <name evidence="2" type="ORF">IRY30_05850</name>
</gene>
<protein>
    <submittedName>
        <fullName evidence="2">Uncharacterized protein</fullName>
    </submittedName>
</protein>
<keyword evidence="1" id="KW-0812">Transmembrane</keyword>
<keyword evidence="1" id="KW-0472">Membrane</keyword>